<dbReference type="Pfam" id="PF12833">
    <property type="entry name" value="HTH_18"/>
    <property type="match status" value="1"/>
</dbReference>
<protein>
    <recommendedName>
        <fullName evidence="4">HTH araC/xylS-type domain-containing protein</fullName>
    </recommendedName>
</protein>
<dbReference type="PROSITE" id="PS01124">
    <property type="entry name" value="HTH_ARAC_FAMILY_2"/>
    <property type="match status" value="1"/>
</dbReference>
<evidence type="ECO:0000313" key="6">
    <source>
        <dbReference type="Proteomes" id="UP000028715"/>
    </source>
</evidence>
<keyword evidence="3" id="KW-0804">Transcription</keyword>
<feature type="domain" description="HTH araC/xylS-type" evidence="4">
    <location>
        <begin position="202"/>
        <end position="308"/>
    </location>
</feature>
<name>A0A085ZET4_9FLAO</name>
<dbReference type="SUPFAM" id="SSF46689">
    <property type="entry name" value="Homeodomain-like"/>
    <property type="match status" value="1"/>
</dbReference>
<evidence type="ECO:0000256" key="3">
    <source>
        <dbReference type="ARBA" id="ARBA00023163"/>
    </source>
</evidence>
<keyword evidence="2" id="KW-0238">DNA-binding</keyword>
<dbReference type="AlphaFoldDB" id="A0A085ZET4"/>
<sequence length="311" mass="36584">MENDKKQKFTDFYETVKIMGNELSDGHIGNEEFSFVNSKILHREHELPWSTPLFYTTFFSIGFVIDAYGKIIVDKLPFNIKPGMLFVNKPGELQQLTWDVMNESYGLCFTENFISKYAGISIYKTFPFLLFERQIPLHTTMEMQEELKKILLQIVYELKRDSPLKNKICANLLTRFLLRIKQEYWEGYAIHSPEIRDPDIVKNFIQNMEYHYDQLLKGKVSHILHIKDYAKMQQLHENYLSSVLKEKTGKTGGQLIAEKTLNAAKFLIADSRFSIKEISYMLGFSYLSYFSIFFKKHTGHSPVDYRKKNLQ</sequence>
<dbReference type="RefSeq" id="WP_035689656.1">
    <property type="nucleotide sequence ID" value="NZ_JPRL01000003.1"/>
</dbReference>
<dbReference type="InterPro" id="IPR037923">
    <property type="entry name" value="HTH-like"/>
</dbReference>
<dbReference type="InterPro" id="IPR009057">
    <property type="entry name" value="Homeodomain-like_sf"/>
</dbReference>
<dbReference type="GO" id="GO:0043565">
    <property type="term" value="F:sequence-specific DNA binding"/>
    <property type="evidence" value="ECO:0007669"/>
    <property type="project" value="InterPro"/>
</dbReference>
<dbReference type="eggNOG" id="COG2207">
    <property type="taxonomic scope" value="Bacteria"/>
</dbReference>
<dbReference type="PRINTS" id="PR00032">
    <property type="entry name" value="HTHARAC"/>
</dbReference>
<keyword evidence="6" id="KW-1185">Reference proteome</keyword>
<organism evidence="5 6">
    <name type="scientific">Flavobacterium reichenbachii</name>
    <dbReference type="NCBI Taxonomy" id="362418"/>
    <lineage>
        <taxon>Bacteria</taxon>
        <taxon>Pseudomonadati</taxon>
        <taxon>Bacteroidota</taxon>
        <taxon>Flavobacteriia</taxon>
        <taxon>Flavobacteriales</taxon>
        <taxon>Flavobacteriaceae</taxon>
        <taxon>Flavobacterium</taxon>
    </lineage>
</organism>
<dbReference type="EMBL" id="JPRL01000003">
    <property type="protein sequence ID" value="KFF02948.1"/>
    <property type="molecule type" value="Genomic_DNA"/>
</dbReference>
<dbReference type="PANTHER" id="PTHR43280:SF32">
    <property type="entry name" value="TRANSCRIPTIONAL REGULATORY PROTEIN"/>
    <property type="match status" value="1"/>
</dbReference>
<dbReference type="Proteomes" id="UP000028715">
    <property type="component" value="Unassembled WGS sequence"/>
</dbReference>
<dbReference type="OrthoDB" id="646090at2"/>
<dbReference type="SMART" id="SM00342">
    <property type="entry name" value="HTH_ARAC"/>
    <property type="match status" value="1"/>
</dbReference>
<dbReference type="SUPFAM" id="SSF51215">
    <property type="entry name" value="Regulatory protein AraC"/>
    <property type="match status" value="1"/>
</dbReference>
<comment type="caution">
    <text evidence="5">The sequence shown here is derived from an EMBL/GenBank/DDBJ whole genome shotgun (WGS) entry which is preliminary data.</text>
</comment>
<dbReference type="STRING" id="362418.IW19_22645"/>
<dbReference type="InterPro" id="IPR020449">
    <property type="entry name" value="Tscrpt_reg_AraC-type_HTH"/>
</dbReference>
<keyword evidence="1" id="KW-0805">Transcription regulation</keyword>
<evidence type="ECO:0000259" key="4">
    <source>
        <dbReference type="PROSITE" id="PS01124"/>
    </source>
</evidence>
<proteinExistence type="predicted"/>
<dbReference type="GO" id="GO:0003700">
    <property type="term" value="F:DNA-binding transcription factor activity"/>
    <property type="evidence" value="ECO:0007669"/>
    <property type="project" value="InterPro"/>
</dbReference>
<dbReference type="Gene3D" id="1.10.10.60">
    <property type="entry name" value="Homeodomain-like"/>
    <property type="match status" value="1"/>
</dbReference>
<dbReference type="PANTHER" id="PTHR43280">
    <property type="entry name" value="ARAC-FAMILY TRANSCRIPTIONAL REGULATOR"/>
    <property type="match status" value="1"/>
</dbReference>
<gene>
    <name evidence="5" type="ORF">IW19_22645</name>
</gene>
<evidence type="ECO:0000313" key="5">
    <source>
        <dbReference type="EMBL" id="KFF02948.1"/>
    </source>
</evidence>
<accession>A0A085ZET4</accession>
<evidence type="ECO:0000256" key="1">
    <source>
        <dbReference type="ARBA" id="ARBA00023015"/>
    </source>
</evidence>
<evidence type="ECO:0000256" key="2">
    <source>
        <dbReference type="ARBA" id="ARBA00023125"/>
    </source>
</evidence>
<dbReference type="InterPro" id="IPR018060">
    <property type="entry name" value="HTH_AraC"/>
</dbReference>
<reference evidence="5 6" key="1">
    <citation type="submission" date="2014-07" db="EMBL/GenBank/DDBJ databases">
        <title>Genome of Flavobacterium reichenbachii LMG 25512.</title>
        <authorList>
            <person name="Stropko S.J."/>
            <person name="Pipes S.E."/>
            <person name="Newman J.D."/>
        </authorList>
    </citation>
    <scope>NUCLEOTIDE SEQUENCE [LARGE SCALE GENOMIC DNA]</scope>
    <source>
        <strain evidence="5 6">LMG 25512</strain>
    </source>
</reference>